<organism evidence="2 3">
    <name type="scientific">Parachlamydia acanthamoebae (strain UV7)</name>
    <dbReference type="NCBI Taxonomy" id="765952"/>
    <lineage>
        <taxon>Bacteria</taxon>
        <taxon>Pseudomonadati</taxon>
        <taxon>Chlamydiota</taxon>
        <taxon>Chlamydiia</taxon>
        <taxon>Parachlamydiales</taxon>
        <taxon>Parachlamydiaceae</taxon>
        <taxon>Parachlamydia</taxon>
    </lineage>
</organism>
<dbReference type="CDD" id="cd03801">
    <property type="entry name" value="GT4_PimA-like"/>
    <property type="match status" value="1"/>
</dbReference>
<evidence type="ECO:0000256" key="1">
    <source>
        <dbReference type="SAM" id="SignalP"/>
    </source>
</evidence>
<dbReference type="STRING" id="765952.PUV_25560"/>
<protein>
    <recommendedName>
        <fullName evidence="4">Glycosyl transferase family 1 domain-containing protein</fullName>
    </recommendedName>
</protein>
<evidence type="ECO:0000313" key="3">
    <source>
        <dbReference type="Proteomes" id="UP000000495"/>
    </source>
</evidence>
<reference evidence="2 3" key="2">
    <citation type="journal article" date="2011" name="Mol. Biol. Evol.">
        <title>Unity in variety--the pan-genome of the Chlamydiae.</title>
        <authorList>
            <person name="Collingro A."/>
            <person name="Tischler P."/>
            <person name="Weinmaier T."/>
            <person name="Penz T."/>
            <person name="Heinz E."/>
            <person name="Brunham R.C."/>
            <person name="Read T.D."/>
            <person name="Bavoil P.M."/>
            <person name="Sachse K."/>
            <person name="Kahane S."/>
            <person name="Friedman M.G."/>
            <person name="Rattei T."/>
            <person name="Myers G.S."/>
            <person name="Horn M."/>
        </authorList>
    </citation>
    <scope>NUCLEOTIDE SEQUENCE [LARGE SCALE GENOMIC DNA]</scope>
    <source>
        <strain evidence="3">UV7</strain>
    </source>
</reference>
<feature type="signal peptide" evidence="1">
    <location>
        <begin position="1"/>
        <end position="20"/>
    </location>
</feature>
<dbReference type="Gene3D" id="3.40.50.2000">
    <property type="entry name" value="Glycogen Phosphorylase B"/>
    <property type="match status" value="1"/>
</dbReference>
<dbReference type="KEGG" id="puv:PUV_25560"/>
<evidence type="ECO:0000313" key="2">
    <source>
        <dbReference type="EMBL" id="CCB87506.1"/>
    </source>
</evidence>
<dbReference type="RefSeq" id="WP_013925630.1">
    <property type="nucleotide sequence ID" value="NC_015702.1"/>
</dbReference>
<dbReference type="SUPFAM" id="SSF53756">
    <property type="entry name" value="UDP-Glycosyltransferase/glycogen phosphorylase"/>
    <property type="match status" value="1"/>
</dbReference>
<dbReference type="EMBL" id="FR872580">
    <property type="protein sequence ID" value="CCB87506.1"/>
    <property type="molecule type" value="Genomic_DNA"/>
</dbReference>
<sequence>MRIILLSLTLILALFQTAHAEKSIGIYTYLVSDMKPWDPDDVKTGICGSEEAIIYLSQKLAELGYKVLVFATPPQNSQHSLPEANPRYVNIDFNDYPTLDVAISWRMPNAAQKLKLRARKVYLWPHDTISHTVSNEEINNFDDVLWLSEWQRKQWISVNPGFAKFTKIFGNGIEPKQFKENKQKANPHACIYGSNYARGLEVLLDIWPVVRQKFPDATLDIYYGWQDWGLLSLEKKARMKAQVMNYACLGVTEHGQVGHEELNRAYEKASLWTYPCIGLETFCITALRAQLSGAIPVIIDGSALDETVKHGYKCTKKEEYLPLLLNAMLDAEKIPLDERKKMGEFVLEKFTWEKLARQLDSRLHDQKE</sequence>
<reference key="1">
    <citation type="journal article" date="2011" name="Mol. Biol. Evol.">
        <title>Unity in variety -- the pan-genome of the Chlamydiae.</title>
        <authorList>
            <person name="Collingro A."/>
            <person name="Tischler P."/>
            <person name="Weinmaier T."/>
            <person name="Penz T."/>
            <person name="Heinz E."/>
            <person name="Brunham R.C."/>
            <person name="Read T.D."/>
            <person name="Bavoil P.M."/>
            <person name="Sachse K."/>
            <person name="Kahane S."/>
            <person name="Friedman M.G."/>
            <person name="Rattei T."/>
            <person name="Myers G.S.A."/>
            <person name="Horn M."/>
        </authorList>
    </citation>
    <scope>NUCLEOTIDE SEQUENCE</scope>
    <source>
        <strain>UV7</strain>
    </source>
</reference>
<dbReference type="Proteomes" id="UP000000495">
    <property type="component" value="Chromosome"/>
</dbReference>
<dbReference type="OrthoDB" id="575629at2"/>
<dbReference type="eggNOG" id="COG0438">
    <property type="taxonomic scope" value="Bacteria"/>
</dbReference>
<keyword evidence="3" id="KW-1185">Reference proteome</keyword>
<feature type="chain" id="PRO_5003379249" description="Glycosyl transferase family 1 domain-containing protein" evidence="1">
    <location>
        <begin position="21"/>
        <end position="368"/>
    </location>
</feature>
<keyword evidence="1" id="KW-0732">Signal</keyword>
<evidence type="ECO:0008006" key="4">
    <source>
        <dbReference type="Google" id="ProtNLM"/>
    </source>
</evidence>
<dbReference type="AlphaFoldDB" id="F8L2I9"/>
<accession>F8L2I9</accession>
<name>F8L2I9_PARAV</name>
<gene>
    <name evidence="2" type="ordered locus">PUV_25560</name>
</gene>
<dbReference type="HOGENOM" id="CLU_751932_0_0_0"/>
<proteinExistence type="predicted"/>